<sequence length="369" mass="41776">MPIFERTMNPSVIRKLEGLIERHEEVQALLGEPDVINDQDRYRALTREYSQLEEIVGGFRRWRQAEEDLEAARLMLEEDDPELREMAQEELPLAKANLESLEQELQIMLLPKDPKDDNNCYLEIRAGAGGDEAAIFAGDLYRMYSRYAERQGWRLSMVSCNEGEHGGFKEVIAKIDGERVYGRLKFESGGHRVQRVPETESQGRIHTSACTVAVLPEVPEAEQIEINPADLKVDTFRASGAGGQHINKTDSAIRITHLPTGLVVECQDERSQHKNRAKALAVLAARLQAAEDERHRAAEQTTRRNLVGSGDRSERIRTYNYPQGRLSEHRINLTLYRLSEVLEGDLDCVITPLVQEYQADQLASLADNS</sequence>
<evidence type="ECO:0000259" key="10">
    <source>
        <dbReference type="PROSITE" id="PS00745"/>
    </source>
</evidence>
<dbReference type="Gene3D" id="3.30.70.1660">
    <property type="match status" value="2"/>
</dbReference>
<evidence type="ECO:0000256" key="8">
    <source>
        <dbReference type="NCBIfam" id="TIGR00019"/>
    </source>
</evidence>
<dbReference type="Gene3D" id="3.30.160.20">
    <property type="match status" value="1"/>
</dbReference>
<feature type="compositionally biased region" description="Basic and acidic residues" evidence="9">
    <location>
        <begin position="293"/>
        <end position="302"/>
    </location>
</feature>
<dbReference type="FunFam" id="3.30.160.20:FF:000004">
    <property type="entry name" value="Peptide chain release factor 1"/>
    <property type="match status" value="1"/>
</dbReference>
<feature type="modified residue" description="N5-methylglutamine" evidence="7">
    <location>
        <position position="244"/>
    </location>
</feature>
<evidence type="ECO:0000256" key="3">
    <source>
        <dbReference type="ARBA" id="ARBA00010835"/>
    </source>
</evidence>
<evidence type="ECO:0000256" key="2">
    <source>
        <dbReference type="ARBA" id="ARBA00004496"/>
    </source>
</evidence>
<dbReference type="KEGG" id="asr:WL1483_3629"/>
<dbReference type="PANTHER" id="PTHR43804">
    <property type="entry name" value="LD18447P"/>
    <property type="match status" value="1"/>
</dbReference>
<dbReference type="NCBIfam" id="NF001859">
    <property type="entry name" value="PRK00591.1"/>
    <property type="match status" value="1"/>
</dbReference>
<evidence type="ECO:0000313" key="11">
    <source>
        <dbReference type="EMBL" id="ALP43048.1"/>
    </source>
</evidence>
<dbReference type="PROSITE" id="PS00745">
    <property type="entry name" value="RF_PROK_I"/>
    <property type="match status" value="1"/>
</dbReference>
<evidence type="ECO:0000256" key="7">
    <source>
        <dbReference type="HAMAP-Rule" id="MF_00093"/>
    </source>
</evidence>
<evidence type="ECO:0000256" key="1">
    <source>
        <dbReference type="ARBA" id="ARBA00002986"/>
    </source>
</evidence>
<name>A0A0S2SMX0_9GAMM</name>
<protein>
    <recommendedName>
        <fullName evidence="7 8">Peptide chain release factor 1</fullName>
        <shortName evidence="7">RF-1</shortName>
    </recommendedName>
</protein>
<evidence type="ECO:0000256" key="4">
    <source>
        <dbReference type="ARBA" id="ARBA00022481"/>
    </source>
</evidence>
<dbReference type="EMBL" id="CP013067">
    <property type="protein sequence ID" value="ALP43048.1"/>
    <property type="molecule type" value="Genomic_DNA"/>
</dbReference>
<dbReference type="AlphaFoldDB" id="A0A0S2SMX0"/>
<keyword evidence="5 7" id="KW-0963">Cytoplasm</keyword>
<dbReference type="GO" id="GO:0016149">
    <property type="term" value="F:translation release factor activity, codon specific"/>
    <property type="evidence" value="ECO:0007669"/>
    <property type="project" value="UniProtKB-UniRule"/>
</dbReference>
<dbReference type="GO" id="GO:0005829">
    <property type="term" value="C:cytosol"/>
    <property type="evidence" value="ECO:0007669"/>
    <property type="project" value="UniProtKB-ARBA"/>
</dbReference>
<accession>A0A0S2SMX0</accession>
<feature type="domain" description="Prokaryotic-type class I peptide chain release factors" evidence="10">
    <location>
        <begin position="237"/>
        <end position="253"/>
    </location>
</feature>
<reference evidence="11 12" key="2">
    <citation type="journal article" date="2016" name="Genome Announc.">
        <title>Complete Genome Sequence of the Highly Virulent Aeromonas schubertii Strain WL1483, Isolated from Diseased Snakehead Fish (Channa argus) in China.</title>
        <authorList>
            <person name="Liu L."/>
            <person name="Li N."/>
            <person name="Zhang D."/>
            <person name="Fu X."/>
            <person name="Shi C."/>
            <person name="Lin Q."/>
            <person name="Hao G."/>
        </authorList>
    </citation>
    <scope>NUCLEOTIDE SEQUENCE [LARGE SCALE GENOMIC DNA]</scope>
    <source>
        <strain evidence="11 12">WL1483</strain>
    </source>
</reference>
<dbReference type="FunFam" id="3.30.70.1660:FF:000002">
    <property type="entry name" value="Peptide chain release factor 1"/>
    <property type="match status" value="1"/>
</dbReference>
<dbReference type="HAMAP" id="MF_00093">
    <property type="entry name" value="Rel_fac_1"/>
    <property type="match status" value="1"/>
</dbReference>
<dbReference type="Pfam" id="PF00472">
    <property type="entry name" value="RF-1"/>
    <property type="match status" value="1"/>
</dbReference>
<comment type="PTM">
    <text evidence="7">Methylated by PrmC. Methylation increases the termination efficiency of RF1.</text>
</comment>
<evidence type="ECO:0000256" key="9">
    <source>
        <dbReference type="SAM" id="MobiDB-lite"/>
    </source>
</evidence>
<dbReference type="Gene3D" id="6.10.140.1950">
    <property type="match status" value="1"/>
</dbReference>
<reference evidence="12" key="1">
    <citation type="submission" date="2015-10" db="EMBL/GenBank/DDBJ databases">
        <title>Complete Genome Sequence of Aeromonas schubertii strain WL1483.</title>
        <authorList>
            <person name="Liu L."/>
        </authorList>
    </citation>
    <scope>NUCLEOTIDE SEQUENCE [LARGE SCALE GENOMIC DNA]</scope>
    <source>
        <strain evidence="12">WL1483</strain>
    </source>
</reference>
<dbReference type="InterPro" id="IPR045853">
    <property type="entry name" value="Pep_chain_release_fac_I_sf"/>
</dbReference>
<dbReference type="FunFam" id="3.30.70.1660:FF:000004">
    <property type="entry name" value="Peptide chain release factor 1"/>
    <property type="match status" value="1"/>
</dbReference>
<gene>
    <name evidence="7 11" type="primary">prfA</name>
    <name evidence="11" type="ORF">WL1483_3629</name>
</gene>
<dbReference type="PANTHER" id="PTHR43804:SF7">
    <property type="entry name" value="LD18447P"/>
    <property type="match status" value="1"/>
</dbReference>
<dbReference type="InterPro" id="IPR005139">
    <property type="entry name" value="PCRF"/>
</dbReference>
<keyword evidence="6 7" id="KW-0648">Protein biosynthesis</keyword>
<dbReference type="PATRIC" id="fig|652.5.peg.626"/>
<dbReference type="InterPro" id="IPR050057">
    <property type="entry name" value="Prokaryotic/Mito_RF"/>
</dbReference>
<dbReference type="Pfam" id="PF03462">
    <property type="entry name" value="PCRF"/>
    <property type="match status" value="1"/>
</dbReference>
<dbReference type="InterPro" id="IPR000352">
    <property type="entry name" value="Pep_chain_release_fac_I"/>
</dbReference>
<feature type="region of interest" description="Disordered" evidence="9">
    <location>
        <begin position="293"/>
        <end position="312"/>
    </location>
</feature>
<dbReference type="Proteomes" id="UP000058114">
    <property type="component" value="Chromosome"/>
</dbReference>
<keyword evidence="4 7" id="KW-0488">Methylation</keyword>
<comment type="similarity">
    <text evidence="3 7">Belongs to the prokaryotic/mitochondrial release factor family.</text>
</comment>
<dbReference type="InterPro" id="IPR004373">
    <property type="entry name" value="RF-1"/>
</dbReference>
<proteinExistence type="inferred from homology"/>
<evidence type="ECO:0000256" key="5">
    <source>
        <dbReference type="ARBA" id="ARBA00022490"/>
    </source>
</evidence>
<dbReference type="SMART" id="SM00937">
    <property type="entry name" value="PCRF"/>
    <property type="match status" value="1"/>
</dbReference>
<evidence type="ECO:0000256" key="6">
    <source>
        <dbReference type="ARBA" id="ARBA00022917"/>
    </source>
</evidence>
<comment type="function">
    <text evidence="1 7">Peptide chain release factor 1 directs the termination of translation in response to the peptide chain termination codons UAG and UAA.</text>
</comment>
<organism evidence="11 12">
    <name type="scientific">Aeromonas schubertii</name>
    <dbReference type="NCBI Taxonomy" id="652"/>
    <lineage>
        <taxon>Bacteria</taxon>
        <taxon>Pseudomonadati</taxon>
        <taxon>Pseudomonadota</taxon>
        <taxon>Gammaproteobacteria</taxon>
        <taxon>Aeromonadales</taxon>
        <taxon>Aeromonadaceae</taxon>
        <taxon>Aeromonas</taxon>
    </lineage>
</organism>
<comment type="subcellular location">
    <subcellularLocation>
        <location evidence="2 7">Cytoplasm</location>
    </subcellularLocation>
</comment>
<dbReference type="SUPFAM" id="SSF75620">
    <property type="entry name" value="Release factor"/>
    <property type="match status" value="1"/>
</dbReference>
<dbReference type="NCBIfam" id="TIGR00019">
    <property type="entry name" value="prfA"/>
    <property type="match status" value="1"/>
</dbReference>
<evidence type="ECO:0000313" key="12">
    <source>
        <dbReference type="Proteomes" id="UP000058114"/>
    </source>
</evidence>